<reference evidence="1 2" key="1">
    <citation type="submission" date="2018-02" db="EMBL/GenBank/DDBJ databases">
        <title>Complete genome of Nitrosopumilus oxyclinae HCE1.</title>
        <authorList>
            <person name="Qin W."/>
            <person name="Zheng Y."/>
            <person name="Stahl D.A."/>
        </authorList>
    </citation>
    <scope>NUCLEOTIDE SEQUENCE [LARGE SCALE GENOMIC DNA]</scope>
    <source>
        <strain evidence="1 2">HCE1</strain>
    </source>
</reference>
<dbReference type="OrthoDB" id="4891at2157"/>
<evidence type="ECO:0000313" key="2">
    <source>
        <dbReference type="Proteomes" id="UP000509441"/>
    </source>
</evidence>
<gene>
    <name evidence="1" type="ORF">C5F49_06850</name>
</gene>
<dbReference type="RefSeq" id="WP_179362303.1">
    <property type="nucleotide sequence ID" value="NZ_CP026994.1"/>
</dbReference>
<proteinExistence type="predicted"/>
<name>A0A7D5M541_9ARCH</name>
<sequence length="219" mass="24454">MISKTSTLSIFFFIGIIPFLPLVHAEPSISIIMEQTTYSYCEKLFYTIEVSEVTGDPAIIHISDESGKGSSAIPIAITGLQNPIPSLIPFEAEIFPLGKYLIDVEYSGAATSAEFELIESDSICIPELIKPIMANWLSGNISDGFLLDAFQKYVDIKLVNIPFEINEDNVYDVEVPEWVKNIGYWWLEGAISDDSFSNAMNNLLERNIIGFPEKIENEI</sequence>
<evidence type="ECO:0000313" key="1">
    <source>
        <dbReference type="EMBL" id="QLH05067.1"/>
    </source>
</evidence>
<dbReference type="KEGG" id="nox:C5F49_06850"/>
<dbReference type="GeneID" id="56061689"/>
<dbReference type="EMBL" id="CP026994">
    <property type="protein sequence ID" value="QLH05067.1"/>
    <property type="molecule type" value="Genomic_DNA"/>
</dbReference>
<accession>A0A7D5M541</accession>
<protein>
    <recommendedName>
        <fullName evidence="3">Peptidase</fullName>
    </recommendedName>
</protein>
<dbReference type="Proteomes" id="UP000509441">
    <property type="component" value="Chromosome"/>
</dbReference>
<organism evidence="1 2">
    <name type="scientific">Nitrosopumilus oxyclinae</name>
    <dbReference type="NCBI Taxonomy" id="1959104"/>
    <lineage>
        <taxon>Archaea</taxon>
        <taxon>Nitrososphaerota</taxon>
        <taxon>Nitrososphaeria</taxon>
        <taxon>Nitrosopumilales</taxon>
        <taxon>Nitrosopumilaceae</taxon>
        <taxon>Nitrosopumilus</taxon>
    </lineage>
</organism>
<keyword evidence="2" id="KW-1185">Reference proteome</keyword>
<evidence type="ECO:0008006" key="3">
    <source>
        <dbReference type="Google" id="ProtNLM"/>
    </source>
</evidence>
<dbReference type="AlphaFoldDB" id="A0A7D5M541"/>